<organism evidence="2 3">
    <name type="scientific">Puniceibacterium antarcticum</name>
    <dbReference type="NCBI Taxonomy" id="1206336"/>
    <lineage>
        <taxon>Bacteria</taxon>
        <taxon>Pseudomonadati</taxon>
        <taxon>Pseudomonadota</taxon>
        <taxon>Alphaproteobacteria</taxon>
        <taxon>Rhodobacterales</taxon>
        <taxon>Paracoccaceae</taxon>
        <taxon>Puniceibacterium</taxon>
    </lineage>
</organism>
<feature type="region of interest" description="Disordered" evidence="1">
    <location>
        <begin position="89"/>
        <end position="114"/>
    </location>
</feature>
<evidence type="ECO:0000256" key="1">
    <source>
        <dbReference type="SAM" id="MobiDB-lite"/>
    </source>
</evidence>
<protein>
    <recommendedName>
        <fullName evidence="4">DDE domain-containing protein</fullName>
    </recommendedName>
</protein>
<dbReference type="AlphaFoldDB" id="A0A2G8R9E3"/>
<reference evidence="2 3" key="1">
    <citation type="submission" date="2013-09" db="EMBL/GenBank/DDBJ databases">
        <title>Genome sequencing of Phaeobacter antarcticus sp. nov. SM1211.</title>
        <authorList>
            <person name="Zhang X.-Y."/>
            <person name="Liu C."/>
            <person name="Chen X.-L."/>
            <person name="Xie B.-B."/>
            <person name="Qin Q.-L."/>
            <person name="Rong J.-C."/>
            <person name="Zhang Y.-Z."/>
        </authorList>
    </citation>
    <scope>NUCLEOTIDE SEQUENCE [LARGE SCALE GENOMIC DNA]</scope>
    <source>
        <strain evidence="2 3">SM1211</strain>
    </source>
</reference>
<proteinExistence type="predicted"/>
<name>A0A2G8R9E3_9RHOB</name>
<gene>
    <name evidence="2" type="ORF">P775_21010</name>
</gene>
<accession>A0A2G8R9E3</accession>
<keyword evidence="3" id="KW-1185">Reference proteome</keyword>
<sequence>MQRQKISDKYHWFLPQIISHLVWLYALFNLSLREAEEVMLEHQVDVSYDSIRRWTVKFGPLIAHTLRRRPRPGDVWHLDEVVLKIAGRSSYSSSHMSQRSAPDQSSPRRYTSCSQRSWSSSYSKSFRFLPPVCGNFSNDETH</sequence>
<feature type="compositionally biased region" description="Polar residues" evidence="1">
    <location>
        <begin position="101"/>
        <end position="111"/>
    </location>
</feature>
<evidence type="ECO:0000313" key="2">
    <source>
        <dbReference type="EMBL" id="PIL18180.1"/>
    </source>
</evidence>
<dbReference type="PANTHER" id="PTHR35528:SF3">
    <property type="entry name" value="BLL1675 PROTEIN"/>
    <property type="match status" value="1"/>
</dbReference>
<dbReference type="Proteomes" id="UP000231259">
    <property type="component" value="Unassembled WGS sequence"/>
</dbReference>
<feature type="compositionally biased region" description="Low complexity" evidence="1">
    <location>
        <begin position="89"/>
        <end position="100"/>
    </location>
</feature>
<dbReference type="InterPro" id="IPR052183">
    <property type="entry name" value="IS_Transposase"/>
</dbReference>
<comment type="caution">
    <text evidence="2">The sequence shown here is derived from an EMBL/GenBank/DDBJ whole genome shotgun (WGS) entry which is preliminary data.</text>
</comment>
<dbReference type="EMBL" id="AWWI01000133">
    <property type="protein sequence ID" value="PIL18180.1"/>
    <property type="molecule type" value="Genomic_DNA"/>
</dbReference>
<evidence type="ECO:0008006" key="4">
    <source>
        <dbReference type="Google" id="ProtNLM"/>
    </source>
</evidence>
<evidence type="ECO:0000313" key="3">
    <source>
        <dbReference type="Proteomes" id="UP000231259"/>
    </source>
</evidence>
<dbReference type="PANTHER" id="PTHR35528">
    <property type="entry name" value="BLL1675 PROTEIN"/>
    <property type="match status" value="1"/>
</dbReference>